<dbReference type="KEGG" id="chn:A605_04945"/>
<dbReference type="AlphaFoldDB" id="M1NWZ1"/>
<gene>
    <name evidence="5" type="ORF">A605_04945</name>
</gene>
<dbReference type="PATRIC" id="fig|1121362.3.peg.993"/>
<dbReference type="InterPro" id="IPR051081">
    <property type="entry name" value="HTH_MetalResp_TranReg"/>
</dbReference>
<evidence type="ECO:0000256" key="2">
    <source>
        <dbReference type="ARBA" id="ARBA00023125"/>
    </source>
</evidence>
<dbReference type="eggNOG" id="COG0640">
    <property type="taxonomic scope" value="Bacteria"/>
</dbReference>
<proteinExistence type="predicted"/>
<evidence type="ECO:0000313" key="5">
    <source>
        <dbReference type="EMBL" id="AGF71995.1"/>
    </source>
</evidence>
<keyword evidence="1" id="KW-0805">Transcription regulation</keyword>
<dbReference type="InterPro" id="IPR036388">
    <property type="entry name" value="WH-like_DNA-bd_sf"/>
</dbReference>
<dbReference type="SMART" id="SM00418">
    <property type="entry name" value="HTH_ARSR"/>
    <property type="match status" value="1"/>
</dbReference>
<accession>M1NWZ1</accession>
<dbReference type="EMBL" id="CP003697">
    <property type="protein sequence ID" value="AGF71995.1"/>
    <property type="molecule type" value="Genomic_DNA"/>
</dbReference>
<name>M1NWZ1_9CORY</name>
<reference evidence="5 6" key="1">
    <citation type="journal article" date="2012" name="Stand. Genomic Sci.">
        <title>Genome sequence of the halotolerant bacterium Corynebacterium halotolerans type strain YIM 70093(T) (= DSM 44683(T)).</title>
        <authorList>
            <person name="Ruckert C."/>
            <person name="Albersmeier A."/>
            <person name="Al-Dilaimi A."/>
            <person name="Niehaus K."/>
            <person name="Szczepanowski R."/>
            <person name="Kalinowski J."/>
        </authorList>
    </citation>
    <scope>NUCLEOTIDE SEQUENCE [LARGE SCALE GENOMIC DNA]</scope>
    <source>
        <strain evidence="5">YIM 70093</strain>
    </source>
</reference>
<dbReference type="Proteomes" id="UP000011723">
    <property type="component" value="Chromosome"/>
</dbReference>
<dbReference type="HOGENOM" id="CLU_097806_4_2_11"/>
<evidence type="ECO:0000256" key="3">
    <source>
        <dbReference type="ARBA" id="ARBA00023163"/>
    </source>
</evidence>
<organism evidence="5 6">
    <name type="scientific">Corynebacterium halotolerans YIM 70093 = DSM 44683</name>
    <dbReference type="NCBI Taxonomy" id="1121362"/>
    <lineage>
        <taxon>Bacteria</taxon>
        <taxon>Bacillati</taxon>
        <taxon>Actinomycetota</taxon>
        <taxon>Actinomycetes</taxon>
        <taxon>Mycobacteriales</taxon>
        <taxon>Corynebacteriaceae</taxon>
        <taxon>Corynebacterium</taxon>
    </lineage>
</organism>
<protein>
    <submittedName>
        <fullName evidence="5">Transcriptional regulator, ArsR family protein</fullName>
    </submittedName>
</protein>
<dbReference type="OrthoDB" id="4471357at2"/>
<keyword evidence="2" id="KW-0238">DNA-binding</keyword>
<dbReference type="STRING" id="1121362.A605_04945"/>
<dbReference type="PANTHER" id="PTHR33154:SF12">
    <property type="entry name" value="TRANSCRIPTIONAL REGULATORY PROTEIN"/>
    <property type="match status" value="1"/>
</dbReference>
<dbReference type="PROSITE" id="PS50987">
    <property type="entry name" value="HTH_ARSR_2"/>
    <property type="match status" value="1"/>
</dbReference>
<dbReference type="CDD" id="cd00090">
    <property type="entry name" value="HTH_ARSR"/>
    <property type="match status" value="1"/>
</dbReference>
<evidence type="ECO:0000256" key="1">
    <source>
        <dbReference type="ARBA" id="ARBA00023015"/>
    </source>
</evidence>
<dbReference type="RefSeq" id="WP_015400414.1">
    <property type="nucleotide sequence ID" value="NC_020302.1"/>
</dbReference>
<dbReference type="Gene3D" id="1.10.10.10">
    <property type="entry name" value="Winged helix-like DNA-binding domain superfamily/Winged helix DNA-binding domain"/>
    <property type="match status" value="1"/>
</dbReference>
<dbReference type="GO" id="GO:0003677">
    <property type="term" value="F:DNA binding"/>
    <property type="evidence" value="ECO:0007669"/>
    <property type="project" value="UniProtKB-KW"/>
</dbReference>
<dbReference type="GO" id="GO:0003700">
    <property type="term" value="F:DNA-binding transcription factor activity"/>
    <property type="evidence" value="ECO:0007669"/>
    <property type="project" value="InterPro"/>
</dbReference>
<dbReference type="PRINTS" id="PR00778">
    <property type="entry name" value="HTHARSR"/>
</dbReference>
<dbReference type="InterPro" id="IPR011991">
    <property type="entry name" value="ArsR-like_HTH"/>
</dbReference>
<dbReference type="InterPro" id="IPR036390">
    <property type="entry name" value="WH_DNA-bd_sf"/>
</dbReference>
<feature type="domain" description="HTH arsR-type" evidence="4">
    <location>
        <begin position="6"/>
        <end position="105"/>
    </location>
</feature>
<evidence type="ECO:0000259" key="4">
    <source>
        <dbReference type="PROSITE" id="PS50987"/>
    </source>
</evidence>
<dbReference type="Pfam" id="PF12840">
    <property type="entry name" value="HTH_20"/>
    <property type="match status" value="1"/>
</dbReference>
<keyword evidence="6" id="KW-1185">Reference proteome</keyword>
<evidence type="ECO:0000313" key="6">
    <source>
        <dbReference type="Proteomes" id="UP000011723"/>
    </source>
</evidence>
<sequence length="115" mass="13106">MRELEHPAVRELTLDGVLSALADPVRRRIVHKLARRSAWDGWRELPCLALDLPVSKSTATHHFRVLREAGLIQQRREGTAILNSLRHRDLEDRFPGLLPAIIRAHDQDPDSPADE</sequence>
<dbReference type="InterPro" id="IPR001845">
    <property type="entry name" value="HTH_ArsR_DNA-bd_dom"/>
</dbReference>
<dbReference type="PANTHER" id="PTHR33154">
    <property type="entry name" value="TRANSCRIPTIONAL REGULATOR, ARSR FAMILY"/>
    <property type="match status" value="1"/>
</dbReference>
<keyword evidence="3" id="KW-0804">Transcription</keyword>
<dbReference type="SUPFAM" id="SSF46785">
    <property type="entry name" value="Winged helix' DNA-binding domain"/>
    <property type="match status" value="1"/>
</dbReference>